<evidence type="ECO:0000256" key="1">
    <source>
        <dbReference type="ARBA" id="ARBA00001946"/>
    </source>
</evidence>
<reference evidence="10 11" key="1">
    <citation type="submission" date="2018-05" db="EMBL/GenBank/DDBJ databases">
        <title>Genome sequencing and assembly of the regulated plant pathogen Lachnellula willkommii and related sister species for the development of diagnostic species identification markers.</title>
        <authorList>
            <person name="Giroux E."/>
            <person name="Bilodeau G."/>
        </authorList>
    </citation>
    <scope>NUCLEOTIDE SEQUENCE [LARGE SCALE GENOMIC DNA]</scope>
    <source>
        <strain evidence="10 11">CBS 160.35</strain>
    </source>
</reference>
<dbReference type="GO" id="GO:0006744">
    <property type="term" value="P:ubiquinone biosynthetic process"/>
    <property type="evidence" value="ECO:0007669"/>
    <property type="project" value="TreeGrafter"/>
</dbReference>
<protein>
    <submittedName>
        <fullName evidence="10">4-hydroxybenzoate polyprenyltransferase, mitochondrial</fullName>
    </submittedName>
</protein>
<dbReference type="GO" id="GO:0005743">
    <property type="term" value="C:mitochondrial inner membrane"/>
    <property type="evidence" value="ECO:0007669"/>
    <property type="project" value="TreeGrafter"/>
</dbReference>
<dbReference type="GO" id="GO:0008412">
    <property type="term" value="F:4-hydroxybenzoate polyprenyltransferase activity"/>
    <property type="evidence" value="ECO:0007669"/>
    <property type="project" value="TreeGrafter"/>
</dbReference>
<organism evidence="10 11">
    <name type="scientific">Lachnellula occidentalis</name>
    <dbReference type="NCBI Taxonomy" id="215460"/>
    <lineage>
        <taxon>Eukaryota</taxon>
        <taxon>Fungi</taxon>
        <taxon>Dikarya</taxon>
        <taxon>Ascomycota</taxon>
        <taxon>Pezizomycotina</taxon>
        <taxon>Leotiomycetes</taxon>
        <taxon>Helotiales</taxon>
        <taxon>Lachnaceae</taxon>
        <taxon>Lachnellula</taxon>
    </lineage>
</organism>
<keyword evidence="5 10" id="KW-0808">Transferase</keyword>
<feature type="transmembrane region" description="Helical" evidence="9">
    <location>
        <begin position="48"/>
        <end position="67"/>
    </location>
</feature>
<evidence type="ECO:0000256" key="7">
    <source>
        <dbReference type="ARBA" id="ARBA00022989"/>
    </source>
</evidence>
<dbReference type="FunFam" id="1.20.120.1780:FF:000001">
    <property type="entry name" value="4-hydroxybenzoate octaprenyltransferase"/>
    <property type="match status" value="1"/>
</dbReference>
<dbReference type="InterPro" id="IPR030470">
    <property type="entry name" value="UbiA_prenylTrfase_CS"/>
</dbReference>
<evidence type="ECO:0000256" key="4">
    <source>
        <dbReference type="ARBA" id="ARBA00005985"/>
    </source>
</evidence>
<feature type="transmembrane region" description="Helical" evidence="9">
    <location>
        <begin position="171"/>
        <end position="193"/>
    </location>
</feature>
<dbReference type="OrthoDB" id="18170at2759"/>
<dbReference type="FunFam" id="1.10.357.140:FF:000008">
    <property type="entry name" value="4-hydroxybenzoate octaprenyltransferase"/>
    <property type="match status" value="1"/>
</dbReference>
<comment type="similarity">
    <text evidence="4">Belongs to the UbiA prenyltransferase family.</text>
</comment>
<feature type="transmembrane region" description="Helical" evidence="9">
    <location>
        <begin position="121"/>
        <end position="142"/>
    </location>
</feature>
<evidence type="ECO:0000256" key="6">
    <source>
        <dbReference type="ARBA" id="ARBA00022692"/>
    </source>
</evidence>
<dbReference type="PANTHER" id="PTHR11048">
    <property type="entry name" value="PRENYLTRANSFERASES"/>
    <property type="match status" value="1"/>
</dbReference>
<dbReference type="Gene3D" id="1.20.120.1780">
    <property type="entry name" value="UbiA prenyltransferase"/>
    <property type="match status" value="1"/>
</dbReference>
<comment type="subcellular location">
    <subcellularLocation>
        <location evidence="2">Membrane</location>
        <topology evidence="2">Multi-pass membrane protein</topology>
    </subcellularLocation>
</comment>
<evidence type="ECO:0000256" key="3">
    <source>
        <dbReference type="ARBA" id="ARBA00004721"/>
    </source>
</evidence>
<dbReference type="GO" id="GO:0016114">
    <property type="term" value="P:terpenoid biosynthetic process"/>
    <property type="evidence" value="ECO:0007669"/>
    <property type="project" value="UniProtKB-UniPathway"/>
</dbReference>
<comment type="caution">
    <text evidence="10">The sequence shown here is derived from an EMBL/GenBank/DDBJ whole genome shotgun (WGS) entry which is preliminary data.</text>
</comment>
<accession>A0A8H8U2T2</accession>
<feature type="transmembrane region" description="Helical" evidence="9">
    <location>
        <begin position="148"/>
        <end position="164"/>
    </location>
</feature>
<feature type="transmembrane region" description="Helical" evidence="9">
    <location>
        <begin position="256"/>
        <end position="275"/>
    </location>
</feature>
<sequence>MDGKPTTNGNKKNDLAQQYGGSHTGGWVARLPAAWIPFVQLARLSPPAGLFLIYLPHFFGILHAAIIQRSSLSKVLQACLLCLGGSFFLSNAAHAWNDIVDSPIDKAVARTSKRPIPRGAISPRAAFIFTLTQAAGAAVFLLPLPRESAFYALAYIGVTMYYPWAKRHTNLAQFVLGFCLAWGVFMGSSAIGFKPFNISKGQEPFWVEGSSACLFLACILWTVIYDTIYAHQDIRDDTKLGLKSLAVLFRERTKSLLWLLLCCMLTLLVASGKLAGMGPQYFVIAVGGCLSSLGMMIHKVELRESSSCWWWFRYGFWLAECCFEEPWLVMHQEHGYADR</sequence>
<proteinExistence type="inferred from homology"/>
<feature type="transmembrane region" description="Helical" evidence="9">
    <location>
        <begin position="205"/>
        <end position="225"/>
    </location>
</feature>
<dbReference type="Proteomes" id="UP000443090">
    <property type="component" value="Unassembled WGS sequence"/>
</dbReference>
<dbReference type="Gene3D" id="1.10.357.140">
    <property type="entry name" value="UbiA prenyltransferase"/>
    <property type="match status" value="1"/>
</dbReference>
<keyword evidence="6 9" id="KW-0812">Transmembrane</keyword>
<evidence type="ECO:0000256" key="5">
    <source>
        <dbReference type="ARBA" id="ARBA00022679"/>
    </source>
</evidence>
<dbReference type="UniPathway" id="UPA00213"/>
<dbReference type="AlphaFoldDB" id="A0A8H8U2T2"/>
<dbReference type="CDD" id="cd13959">
    <property type="entry name" value="PT_UbiA_COQ2"/>
    <property type="match status" value="1"/>
</dbReference>
<name>A0A8H8U2T2_9HELO</name>
<evidence type="ECO:0000256" key="8">
    <source>
        <dbReference type="ARBA" id="ARBA00023136"/>
    </source>
</evidence>
<dbReference type="InterPro" id="IPR039653">
    <property type="entry name" value="Prenyltransferase"/>
</dbReference>
<dbReference type="PROSITE" id="PS00943">
    <property type="entry name" value="UBIA"/>
    <property type="match status" value="1"/>
</dbReference>
<dbReference type="InterPro" id="IPR044878">
    <property type="entry name" value="UbiA_sf"/>
</dbReference>
<keyword evidence="8 9" id="KW-0472">Membrane</keyword>
<keyword evidence="7 9" id="KW-1133">Transmembrane helix</keyword>
<evidence type="ECO:0000313" key="11">
    <source>
        <dbReference type="Proteomes" id="UP000443090"/>
    </source>
</evidence>
<dbReference type="Pfam" id="PF01040">
    <property type="entry name" value="UbiA"/>
    <property type="match status" value="1"/>
</dbReference>
<evidence type="ECO:0000313" key="10">
    <source>
        <dbReference type="EMBL" id="TVY31830.1"/>
    </source>
</evidence>
<dbReference type="PANTHER" id="PTHR11048:SF39">
    <property type="entry name" value="POLYPRENYL TRANSFERASE AUSN"/>
    <property type="match status" value="1"/>
</dbReference>
<evidence type="ECO:0000256" key="9">
    <source>
        <dbReference type="SAM" id="Phobius"/>
    </source>
</evidence>
<dbReference type="EMBL" id="QGMI01001984">
    <property type="protein sequence ID" value="TVY31830.1"/>
    <property type="molecule type" value="Genomic_DNA"/>
</dbReference>
<dbReference type="InterPro" id="IPR000537">
    <property type="entry name" value="UbiA_prenyltransferase"/>
</dbReference>
<gene>
    <name evidence="10" type="primary">COQ2</name>
    <name evidence="10" type="ORF">LOCC1_G008852</name>
</gene>
<evidence type="ECO:0000256" key="2">
    <source>
        <dbReference type="ARBA" id="ARBA00004141"/>
    </source>
</evidence>
<keyword evidence="11" id="KW-1185">Reference proteome</keyword>
<comment type="pathway">
    <text evidence="3">Secondary metabolite biosynthesis; terpenoid biosynthesis.</text>
</comment>
<comment type="cofactor">
    <cofactor evidence="1">
        <name>Mg(2+)</name>
        <dbReference type="ChEBI" id="CHEBI:18420"/>
    </cofactor>
</comment>